<evidence type="ECO:0000313" key="5">
    <source>
        <dbReference type="Proteomes" id="UP000236162"/>
    </source>
</evidence>
<dbReference type="Proteomes" id="UP000277896">
    <property type="component" value="Chromosome"/>
</dbReference>
<evidence type="ECO:0000313" key="3">
    <source>
        <dbReference type="EMBL" id="AYJ38944.1"/>
    </source>
</evidence>
<dbReference type="RefSeq" id="WP_056988248.1">
    <property type="nucleotide sequence ID" value="NZ_BDOR01000004.1"/>
</dbReference>
<dbReference type="InterPro" id="IPR026001">
    <property type="entry name" value="Abi-like_C"/>
</dbReference>
<evidence type="ECO:0000313" key="6">
    <source>
        <dbReference type="Proteomes" id="UP000277896"/>
    </source>
</evidence>
<reference evidence="2 6" key="2">
    <citation type="submission" date="2018-10" db="EMBL/GenBank/DDBJ databases">
        <title>Genome seuquencing of Lactobacillus species.</title>
        <authorList>
            <person name="Baek C."/>
            <person name="Yi H."/>
        </authorList>
    </citation>
    <scope>NUCLEOTIDE SEQUENCE [LARGE SCALE GENOMIC DNA]</scope>
    <source>
        <strain evidence="2 6">DSM 10667</strain>
    </source>
</reference>
<dbReference type="EMBL" id="CP032744">
    <property type="protein sequence ID" value="AYJ38890.1"/>
    <property type="molecule type" value="Genomic_DNA"/>
</dbReference>
<dbReference type="AlphaFoldDB" id="A0AAD0TWU8"/>
<accession>A0AAD0TWU8</accession>
<dbReference type="EMBL" id="CP032744">
    <property type="protein sequence ID" value="AYJ38944.1"/>
    <property type="molecule type" value="Genomic_DNA"/>
</dbReference>
<feature type="domain" description="Abortive infection protein-like C-terminal" evidence="1">
    <location>
        <begin position="73"/>
        <end position="139"/>
    </location>
</feature>
<organism evidence="2 6">
    <name type="scientific">Lactiplantibacillus paraplantarum</name>
    <dbReference type="NCBI Taxonomy" id="60520"/>
    <lineage>
        <taxon>Bacteria</taxon>
        <taxon>Bacillati</taxon>
        <taxon>Bacillota</taxon>
        <taxon>Bacilli</taxon>
        <taxon>Lactobacillales</taxon>
        <taxon>Lactobacillaceae</taxon>
        <taxon>Lactiplantibacillus</taxon>
    </lineage>
</organism>
<evidence type="ECO:0000313" key="4">
    <source>
        <dbReference type="EMBL" id="GBF01685.1"/>
    </source>
</evidence>
<proteinExistence type="predicted"/>
<sequence>MRHPGEILRPEVDSFGIASIDERYSEMNDSYNEERYGESVNYARSMIESTCKWVYKALNDEDIDKDRYLSLNKLIKGTLSSLSSELAASEQFPTVFDNVIDIVTEIGNLRNLTSVSHGSAVRSQTITPVEARFVIFAAEDITLTLLDLLFNKTHSLKKNAVHSVIDPKGMTKIREDDSFVTYKLDGNTSLGTGTEFTVFKNCNVINQVIVTLPKWVDASSDQEFMSEHMRDYMEDDAIEKGKKGISGYMYYSAKKDFLYEVQVEDNVIYITNV</sequence>
<protein>
    <recommendedName>
        <fullName evidence="1">Abortive infection protein-like C-terminal domain-containing protein</fullName>
    </recommendedName>
</protein>
<keyword evidence="5" id="KW-1185">Reference proteome</keyword>
<dbReference type="Proteomes" id="UP000236162">
    <property type="component" value="Unassembled WGS sequence"/>
</dbReference>
<dbReference type="EMBL" id="BDOR01000004">
    <property type="protein sequence ID" value="GBF01685.1"/>
    <property type="molecule type" value="Genomic_DNA"/>
</dbReference>
<evidence type="ECO:0000313" key="2">
    <source>
        <dbReference type="EMBL" id="AYJ38890.1"/>
    </source>
</evidence>
<evidence type="ECO:0000259" key="1">
    <source>
        <dbReference type="Pfam" id="PF14355"/>
    </source>
</evidence>
<dbReference type="Pfam" id="PF14355">
    <property type="entry name" value="Abi_C"/>
    <property type="match status" value="1"/>
</dbReference>
<name>A0AAD0TWU8_9LACO</name>
<gene>
    <name evidence="2" type="ORF">LP667_08695</name>
    <name evidence="3" type="ORF">LP667_08990</name>
    <name evidence="4" type="ORF">LPPLD21_01217</name>
</gene>
<reference evidence="4 5" key="1">
    <citation type="submission" date="2017-04" db="EMBL/GenBank/DDBJ databases">
        <title>In vitro and in silico characterization of Lactobacillus paraplantarum D2-1, a starter culture for soymilk fermentation.</title>
        <authorList>
            <person name="Endo A."/>
            <person name="Sasaki F."/>
            <person name="Maeno S."/>
            <person name="Kanesaki Y."/>
            <person name="Kubota E."/>
            <person name="Torres G.A."/>
            <person name="Tomita S."/>
            <person name="Nakagawa J."/>
        </authorList>
    </citation>
    <scope>NUCLEOTIDE SEQUENCE [LARGE SCALE GENOMIC DNA]</scope>
    <source>
        <strain evidence="4 5">D2-1</strain>
    </source>
</reference>